<dbReference type="AlphaFoldDB" id="A0A4Z2IIK9"/>
<dbReference type="OrthoDB" id="439808at2759"/>
<protein>
    <submittedName>
        <fullName evidence="1">Uncharacterized protein</fullName>
    </submittedName>
</protein>
<reference evidence="1 2" key="1">
    <citation type="submission" date="2019-03" db="EMBL/GenBank/DDBJ databases">
        <title>First draft genome of Liparis tanakae, snailfish: a comprehensive survey of snailfish specific genes.</title>
        <authorList>
            <person name="Kim W."/>
            <person name="Song I."/>
            <person name="Jeong J.-H."/>
            <person name="Kim D."/>
            <person name="Kim S."/>
            <person name="Ryu S."/>
            <person name="Song J.Y."/>
            <person name="Lee S.K."/>
        </authorList>
    </citation>
    <scope>NUCLEOTIDE SEQUENCE [LARGE SCALE GENOMIC DNA]</scope>
    <source>
        <tissue evidence="1">Muscle</tissue>
    </source>
</reference>
<accession>A0A4Z2IIK9</accession>
<evidence type="ECO:0000313" key="2">
    <source>
        <dbReference type="Proteomes" id="UP000314294"/>
    </source>
</evidence>
<proteinExistence type="predicted"/>
<name>A0A4Z2IIK9_9TELE</name>
<evidence type="ECO:0000313" key="1">
    <source>
        <dbReference type="EMBL" id="TNN77571.1"/>
    </source>
</evidence>
<comment type="caution">
    <text evidence="1">The sequence shown here is derived from an EMBL/GenBank/DDBJ whole genome shotgun (WGS) entry which is preliminary data.</text>
</comment>
<gene>
    <name evidence="1" type="ORF">EYF80_012161</name>
</gene>
<organism evidence="1 2">
    <name type="scientific">Liparis tanakae</name>
    <name type="common">Tanaka's snailfish</name>
    <dbReference type="NCBI Taxonomy" id="230148"/>
    <lineage>
        <taxon>Eukaryota</taxon>
        <taxon>Metazoa</taxon>
        <taxon>Chordata</taxon>
        <taxon>Craniata</taxon>
        <taxon>Vertebrata</taxon>
        <taxon>Euteleostomi</taxon>
        <taxon>Actinopterygii</taxon>
        <taxon>Neopterygii</taxon>
        <taxon>Teleostei</taxon>
        <taxon>Neoteleostei</taxon>
        <taxon>Acanthomorphata</taxon>
        <taxon>Eupercaria</taxon>
        <taxon>Perciformes</taxon>
        <taxon>Cottioidei</taxon>
        <taxon>Cottales</taxon>
        <taxon>Liparidae</taxon>
        <taxon>Liparis</taxon>
    </lineage>
</organism>
<sequence length="138" mass="14448">MEAVLHSPAGHRTASNKLMVENTPTLPTYQWVGYPAAPIPGWLASILPFNPCVGSITPPLLMALMPVHPALAVREGGWRGEETEVVGFGEGGHGSLLWPELALAAPVLKGTLVVLEADIDGAAVTHKVLGRSSSIITV</sequence>
<dbReference type="EMBL" id="SRLO01000081">
    <property type="protein sequence ID" value="TNN77571.1"/>
    <property type="molecule type" value="Genomic_DNA"/>
</dbReference>
<keyword evidence="2" id="KW-1185">Reference proteome</keyword>
<dbReference type="Proteomes" id="UP000314294">
    <property type="component" value="Unassembled WGS sequence"/>
</dbReference>